<feature type="repeat" description="Solcar" evidence="10">
    <location>
        <begin position="17"/>
        <end position="101"/>
    </location>
</feature>
<evidence type="ECO:0000256" key="4">
    <source>
        <dbReference type="ARBA" id="ARBA00022692"/>
    </source>
</evidence>
<dbReference type="InterPro" id="IPR023395">
    <property type="entry name" value="MCP_dom_sf"/>
</dbReference>
<accession>A0A5J5BWU6</accession>
<dbReference type="EMBL" id="CM018032">
    <property type="protein sequence ID" value="KAA8547613.1"/>
    <property type="molecule type" value="Genomic_DNA"/>
</dbReference>
<keyword evidence="9 10" id="KW-0472">Membrane</keyword>
<keyword evidence="7" id="KW-1133">Transmembrane helix</keyword>
<keyword evidence="5" id="KW-0677">Repeat</keyword>
<dbReference type="SUPFAM" id="SSF103506">
    <property type="entry name" value="Mitochondrial carrier"/>
    <property type="match status" value="1"/>
</dbReference>
<evidence type="ECO:0000313" key="12">
    <source>
        <dbReference type="EMBL" id="KAA8547613.1"/>
    </source>
</evidence>
<evidence type="ECO:0000256" key="8">
    <source>
        <dbReference type="ARBA" id="ARBA00023128"/>
    </source>
</evidence>
<dbReference type="PANTHER" id="PTHR45671:SF14">
    <property type="entry name" value="PHOSPHATE CARRIER PROTEIN"/>
    <property type="match status" value="1"/>
</dbReference>
<dbReference type="PANTHER" id="PTHR45671">
    <property type="entry name" value="SOLUTE CARRIER FAMILY 25 (MITOCHONDRIAL CARRIER PHOSPHATE CARRIER), MEMBER 3, LIKE-RELATED-RELATED"/>
    <property type="match status" value="1"/>
</dbReference>
<evidence type="ECO:0000256" key="2">
    <source>
        <dbReference type="ARBA" id="ARBA00006375"/>
    </source>
</evidence>
<dbReference type="InterPro" id="IPR044677">
    <property type="entry name" value="SLC25A3/Pic2/Mir1-like"/>
</dbReference>
<proteinExistence type="inferred from homology"/>
<keyword evidence="8" id="KW-0496">Mitochondrion</keyword>
<dbReference type="Pfam" id="PF00153">
    <property type="entry name" value="Mito_carr"/>
    <property type="match status" value="2"/>
</dbReference>
<dbReference type="Proteomes" id="UP000325577">
    <property type="component" value="Linkage Group LG1"/>
</dbReference>
<organism evidence="12 13">
    <name type="scientific">Nyssa sinensis</name>
    <dbReference type="NCBI Taxonomy" id="561372"/>
    <lineage>
        <taxon>Eukaryota</taxon>
        <taxon>Viridiplantae</taxon>
        <taxon>Streptophyta</taxon>
        <taxon>Embryophyta</taxon>
        <taxon>Tracheophyta</taxon>
        <taxon>Spermatophyta</taxon>
        <taxon>Magnoliopsida</taxon>
        <taxon>eudicotyledons</taxon>
        <taxon>Gunneridae</taxon>
        <taxon>Pentapetalae</taxon>
        <taxon>asterids</taxon>
        <taxon>Cornales</taxon>
        <taxon>Nyssaceae</taxon>
        <taxon>Nyssa</taxon>
    </lineage>
</organism>
<gene>
    <name evidence="12" type="ORF">F0562_004042</name>
</gene>
<evidence type="ECO:0000313" key="13">
    <source>
        <dbReference type="Proteomes" id="UP000325577"/>
    </source>
</evidence>
<comment type="subcellular location">
    <subcellularLocation>
        <location evidence="1">Mitochondrion inner membrane</location>
        <topology evidence="1">Multi-pass membrane protein</topology>
    </subcellularLocation>
</comment>
<evidence type="ECO:0000256" key="1">
    <source>
        <dbReference type="ARBA" id="ARBA00004448"/>
    </source>
</evidence>
<comment type="similarity">
    <text evidence="2 11">Belongs to the mitochondrial carrier (TC 2.A.29) family.</text>
</comment>
<feature type="repeat" description="Solcar" evidence="10">
    <location>
        <begin position="211"/>
        <end position="290"/>
    </location>
</feature>
<dbReference type="OrthoDB" id="427452at2759"/>
<dbReference type="Gene3D" id="1.50.40.10">
    <property type="entry name" value="Mitochondrial carrier domain"/>
    <property type="match status" value="1"/>
</dbReference>
<sequence length="373" mass="41065">MRSLFEGRRICEEFSPGYYAVCAGGGMLSAGTTHFAITPLDVLKVNMQVNPVKYNSISTSFTTLLREQGPSAFWRGCGGKFFGYGVQGACRFGLYEYFKKVYSNALVDHNKSFIFFVSSASAEVIANVALCPFEAIKVRVQAQPHFAKGLIDGVPKLYASEGLLGFYRGLVPLWGRNLPFSMVMFSTFEHSVNFLYRNVIQRRKEDCSRSQQLGVTCLAGYAAGSVGSIISNPADNIVASLYNKKADSLMLAVKKIGLINLFTRSLPIRIMLVGPVVTLQWLFYDTIKVPTSGDVSTDIEGNRTGLSTGKWKSAAKHICLSDYRRSNPRMKEHHSFSGANASGFCCYFLAAAFKIFANEFITNASSVFVQPIS</sequence>
<evidence type="ECO:0000256" key="10">
    <source>
        <dbReference type="PROSITE-ProRule" id="PRU00282"/>
    </source>
</evidence>
<evidence type="ECO:0000256" key="5">
    <source>
        <dbReference type="ARBA" id="ARBA00022737"/>
    </source>
</evidence>
<evidence type="ECO:0000256" key="9">
    <source>
        <dbReference type="ARBA" id="ARBA00023136"/>
    </source>
</evidence>
<keyword evidence="13" id="KW-1185">Reference proteome</keyword>
<name>A0A5J5BWU6_9ASTE</name>
<dbReference type="GO" id="GO:0005315">
    <property type="term" value="F:phosphate transmembrane transporter activity"/>
    <property type="evidence" value="ECO:0007669"/>
    <property type="project" value="InterPro"/>
</dbReference>
<keyword evidence="4 10" id="KW-0812">Transmembrane</keyword>
<keyword evidence="3 11" id="KW-0813">Transport</keyword>
<dbReference type="PROSITE" id="PS50920">
    <property type="entry name" value="SOLCAR"/>
    <property type="match status" value="3"/>
</dbReference>
<dbReference type="FunFam" id="1.50.40.10:FF:000070">
    <property type="entry name" value="Mitochondrial phosphate carrier protein 1, mitochondrial"/>
    <property type="match status" value="1"/>
</dbReference>
<evidence type="ECO:0000256" key="3">
    <source>
        <dbReference type="ARBA" id="ARBA00022448"/>
    </source>
</evidence>
<feature type="repeat" description="Solcar" evidence="10">
    <location>
        <begin position="110"/>
        <end position="194"/>
    </location>
</feature>
<evidence type="ECO:0000256" key="7">
    <source>
        <dbReference type="ARBA" id="ARBA00022989"/>
    </source>
</evidence>
<keyword evidence="6" id="KW-0999">Mitochondrion inner membrane</keyword>
<evidence type="ECO:0000256" key="11">
    <source>
        <dbReference type="RuleBase" id="RU000488"/>
    </source>
</evidence>
<dbReference type="InterPro" id="IPR018108">
    <property type="entry name" value="MCP_transmembrane"/>
</dbReference>
<reference evidence="12 13" key="1">
    <citation type="submission" date="2019-09" db="EMBL/GenBank/DDBJ databases">
        <title>A chromosome-level genome assembly of the Chinese tupelo Nyssa sinensis.</title>
        <authorList>
            <person name="Yang X."/>
            <person name="Kang M."/>
            <person name="Yang Y."/>
            <person name="Xiong H."/>
            <person name="Wang M."/>
            <person name="Zhang Z."/>
            <person name="Wang Z."/>
            <person name="Wu H."/>
            <person name="Ma T."/>
            <person name="Liu J."/>
            <person name="Xi Z."/>
        </authorList>
    </citation>
    <scope>NUCLEOTIDE SEQUENCE [LARGE SCALE GENOMIC DNA]</scope>
    <source>
        <strain evidence="12">J267</strain>
        <tissue evidence="12">Leaf</tissue>
    </source>
</reference>
<evidence type="ECO:0000256" key="6">
    <source>
        <dbReference type="ARBA" id="ARBA00022792"/>
    </source>
</evidence>
<dbReference type="GO" id="GO:0005743">
    <property type="term" value="C:mitochondrial inner membrane"/>
    <property type="evidence" value="ECO:0007669"/>
    <property type="project" value="UniProtKB-SubCell"/>
</dbReference>
<protein>
    <submittedName>
        <fullName evidence="12">Uncharacterized protein</fullName>
    </submittedName>
</protein>
<dbReference type="GO" id="GO:1990547">
    <property type="term" value="P:mitochondrial phosphate ion transmembrane transport"/>
    <property type="evidence" value="ECO:0007669"/>
    <property type="project" value="InterPro"/>
</dbReference>
<dbReference type="AlphaFoldDB" id="A0A5J5BWU6"/>